<dbReference type="RefSeq" id="WP_117691137.1">
    <property type="nucleotide sequence ID" value="NZ_QSUE01000032.1"/>
</dbReference>
<name>A0A3E5AIV0_9FIRM</name>
<dbReference type="EMBL" id="QSUG01000030">
    <property type="protein sequence ID" value="RGN18999.1"/>
    <property type="molecule type" value="Genomic_DNA"/>
</dbReference>
<comment type="caution">
    <text evidence="1">The sequence shown here is derived from an EMBL/GenBank/DDBJ whole genome shotgun (WGS) entry which is preliminary data.</text>
</comment>
<evidence type="ECO:0000313" key="1">
    <source>
        <dbReference type="EMBL" id="RGN18999.1"/>
    </source>
</evidence>
<evidence type="ECO:0000313" key="2">
    <source>
        <dbReference type="Proteomes" id="UP000260970"/>
    </source>
</evidence>
<protein>
    <submittedName>
        <fullName evidence="1">Uncharacterized protein</fullName>
    </submittedName>
</protein>
<dbReference type="AlphaFoldDB" id="A0A3E5AIV0"/>
<dbReference type="Proteomes" id="UP000260970">
    <property type="component" value="Unassembled WGS sequence"/>
</dbReference>
<gene>
    <name evidence="1" type="ORF">DXB72_16140</name>
</gene>
<sequence>MSMKKLGKKGGFNEGTLVAFACACNCNLCLCTSCNNCNTIPNATGIQLTKNVTLNNLYNKSFGPMTLLS</sequence>
<accession>A0A3E5AIV0</accession>
<proteinExistence type="predicted"/>
<reference evidence="1 2" key="1">
    <citation type="submission" date="2018-08" db="EMBL/GenBank/DDBJ databases">
        <title>A genome reference for cultivated species of the human gut microbiota.</title>
        <authorList>
            <person name="Zou Y."/>
            <person name="Xue W."/>
            <person name="Luo G."/>
        </authorList>
    </citation>
    <scope>NUCLEOTIDE SEQUENCE [LARGE SCALE GENOMIC DNA]</scope>
    <source>
        <strain evidence="1 2">OM05-6AA</strain>
    </source>
</reference>
<organism evidence="1 2">
    <name type="scientific">Agathobacter rectalis</name>
    <dbReference type="NCBI Taxonomy" id="39491"/>
    <lineage>
        <taxon>Bacteria</taxon>
        <taxon>Bacillati</taxon>
        <taxon>Bacillota</taxon>
        <taxon>Clostridia</taxon>
        <taxon>Lachnospirales</taxon>
        <taxon>Lachnospiraceae</taxon>
        <taxon>Agathobacter</taxon>
    </lineage>
</organism>